<organism evidence="4">
    <name type="scientific">Mesocestoides corti</name>
    <name type="common">Flatworm</name>
    <dbReference type="NCBI Taxonomy" id="53468"/>
    <lineage>
        <taxon>Eukaryota</taxon>
        <taxon>Metazoa</taxon>
        <taxon>Spiralia</taxon>
        <taxon>Lophotrochozoa</taxon>
        <taxon>Platyhelminthes</taxon>
        <taxon>Cestoda</taxon>
        <taxon>Eucestoda</taxon>
        <taxon>Cyclophyllidea</taxon>
        <taxon>Mesocestoididae</taxon>
        <taxon>Mesocestoides</taxon>
    </lineage>
</organism>
<dbReference type="InterPro" id="IPR047574">
    <property type="entry name" value="AD"/>
</dbReference>
<reference evidence="4" key="2">
    <citation type="submission" date="2019-11" db="UniProtKB">
        <authorList>
            <consortium name="WormBaseParasite"/>
        </authorList>
    </citation>
    <scope>IDENTIFICATION</scope>
</reference>
<evidence type="ECO:0000313" key="4">
    <source>
        <dbReference type="WBParaSite" id="MCU_009818-RA"/>
    </source>
</evidence>
<dbReference type="InterPro" id="IPR019181">
    <property type="entry name" value="LSM12_ABD"/>
</dbReference>
<evidence type="ECO:0000259" key="1">
    <source>
        <dbReference type="PROSITE" id="PS52001"/>
    </source>
</evidence>
<name>A0A0R3UPH5_MESCO</name>
<evidence type="ECO:0000313" key="2">
    <source>
        <dbReference type="EMBL" id="VDD83748.1"/>
    </source>
</evidence>
<dbReference type="WBParaSite" id="MCU_009818-RA">
    <property type="protein sequence ID" value="MCU_009818-RA"/>
    <property type="gene ID" value="MCU_009818"/>
</dbReference>
<dbReference type="AlphaFoldDB" id="A0A0R3UPH5"/>
<dbReference type="Proteomes" id="UP000267029">
    <property type="component" value="Unassembled WGS sequence"/>
</dbReference>
<proteinExistence type="predicted"/>
<dbReference type="InterPro" id="IPR039683">
    <property type="entry name" value="Lsm12-like"/>
</dbReference>
<reference evidence="2 3" key="1">
    <citation type="submission" date="2018-10" db="EMBL/GenBank/DDBJ databases">
        <authorList>
            <consortium name="Pathogen Informatics"/>
        </authorList>
    </citation>
    <scope>NUCLEOTIDE SEQUENCE [LARGE SCALE GENOMIC DNA]</scope>
</reference>
<accession>A0A0R3UPH5</accession>
<dbReference type="Pfam" id="PF09793">
    <property type="entry name" value="AD"/>
    <property type="match status" value="1"/>
</dbReference>
<dbReference type="STRING" id="53468.A0A0R3UPH5"/>
<gene>
    <name evidence="2" type="ORF">MCOS_LOCUS9751</name>
</gene>
<dbReference type="OrthoDB" id="1057137at2759"/>
<keyword evidence="3" id="KW-1185">Reference proteome</keyword>
<dbReference type="PANTHER" id="PTHR13542">
    <property type="entry name" value="LSM12 HOMOLOG"/>
    <property type="match status" value="1"/>
</dbReference>
<dbReference type="EMBL" id="UXSR01005826">
    <property type="protein sequence ID" value="VDD83748.1"/>
    <property type="molecule type" value="Genomic_DNA"/>
</dbReference>
<evidence type="ECO:0000313" key="3">
    <source>
        <dbReference type="Proteomes" id="UP000267029"/>
    </source>
</evidence>
<dbReference type="PROSITE" id="PS52001">
    <property type="entry name" value="AD"/>
    <property type="match status" value="1"/>
</dbReference>
<protein>
    <submittedName>
        <fullName evidence="4">AD domain-containing protein</fullName>
    </submittedName>
</protein>
<feature type="domain" description="AD" evidence="1">
    <location>
        <begin position="74"/>
        <end position="178"/>
    </location>
</feature>
<sequence>MLKNLRPGVQVFFTSDEGENLDGEILFSDDNRKFFMFQRPAKSGLQNTYDVYLYRHDNVKDMRIVKQNSVTSFPEIDLDKIAARSLHNEEVERERLKLFESDVPKNVRDLAEHLSKTLPADPKMPVHWEKPDLHVLEQTVIKPPYSVESVHQKNDSTKAKDERNYIRKLVENFYTKRSSPS</sequence>